<reference evidence="1 2" key="2">
    <citation type="submission" date="2013-09" db="EMBL/GenBank/DDBJ databases">
        <title>Whole genome comparison of six Crocosphaera watsonii strains with differing phenotypes.</title>
        <authorList>
            <person name="Bench S.R."/>
            <person name="Heller P."/>
            <person name="Frank I."/>
            <person name="Arciniega M."/>
            <person name="Shilova I.N."/>
            <person name="Zehr J.P."/>
        </authorList>
    </citation>
    <scope>NUCLEOTIDE SEQUENCE [LARGE SCALE GENOMIC DNA]</scope>
    <source>
        <strain evidence="1 2">WH 0402</strain>
    </source>
</reference>
<dbReference type="EMBL" id="CAQN01000219">
    <property type="protein sequence ID" value="CCQ65585.1"/>
    <property type="molecule type" value="Genomic_DNA"/>
</dbReference>
<accession>T2JJZ5</accession>
<organism evidence="1 2">
    <name type="scientific">Crocosphaera watsonii WH 0402</name>
    <dbReference type="NCBI Taxonomy" id="1284629"/>
    <lineage>
        <taxon>Bacteria</taxon>
        <taxon>Bacillati</taxon>
        <taxon>Cyanobacteriota</taxon>
        <taxon>Cyanophyceae</taxon>
        <taxon>Oscillatoriophycideae</taxon>
        <taxon>Chroococcales</taxon>
        <taxon>Aphanothecaceae</taxon>
        <taxon>Crocosphaera</taxon>
    </lineage>
</organism>
<name>T2JJZ5_CROWT</name>
<sequence length="37" mass="4337">MSTDSLFELIKTAFGSKDIILSFFPMEKYLTLNKPYF</sequence>
<protein>
    <submittedName>
        <fullName evidence="1">Uncharacterized protein</fullName>
    </submittedName>
</protein>
<dbReference type="Proteomes" id="UP000018130">
    <property type="component" value="Unassembled WGS sequence"/>
</dbReference>
<reference evidence="1 2" key="1">
    <citation type="submission" date="2013-01" db="EMBL/GenBank/DDBJ databases">
        <authorList>
            <person name="Bench S."/>
        </authorList>
    </citation>
    <scope>NUCLEOTIDE SEQUENCE [LARGE SCALE GENOMIC DNA]</scope>
    <source>
        <strain evidence="1 2">WH 0402</strain>
    </source>
</reference>
<evidence type="ECO:0000313" key="2">
    <source>
        <dbReference type="Proteomes" id="UP000018130"/>
    </source>
</evidence>
<proteinExistence type="predicted"/>
<dbReference type="AlphaFoldDB" id="T2JJZ5"/>
<comment type="caution">
    <text evidence="1">The sequence shown here is derived from an EMBL/GenBank/DDBJ whole genome shotgun (WGS) entry which is preliminary data.</text>
</comment>
<evidence type="ECO:0000313" key="1">
    <source>
        <dbReference type="EMBL" id="CCQ65585.1"/>
    </source>
</evidence>
<gene>
    <name evidence="1" type="ORF">CWATWH0402_2011</name>
</gene>